<sequence length="254" mass="28955">MRMNRYTLILLSATVLLCGFFGLGLSQDDSFIKMKPGGVHDCKGSQNSAEIESLARFAVQEHNKKENALLEFARVLKAREQVVAGMMYHLTLEAVDAGKKKIYEAKVWVKPWMNFKQLEEFKHADDGPSFTPSDLGVKQDGHGLEWQAVPTNDFEVQSAASHAVKSIQQRSNSLFPYELLEILHAKAKVGISHCFAIFVYSLFPYELLEILHAKAKVLEDYARFELHLKLRRGIKEEKFWVEVIKNSEGKFHLN</sequence>
<protein>
    <submittedName>
        <fullName evidence="1">Uncharacterized protein</fullName>
    </submittedName>
</protein>
<gene>
    <name evidence="1" type="ORF">Patl1_21092</name>
</gene>
<name>A0ACC1BNG5_9ROSI</name>
<dbReference type="EMBL" id="CM047900">
    <property type="protein sequence ID" value="KAJ0100479.1"/>
    <property type="molecule type" value="Genomic_DNA"/>
</dbReference>
<dbReference type="Proteomes" id="UP001164250">
    <property type="component" value="Chromosome 4"/>
</dbReference>
<evidence type="ECO:0000313" key="2">
    <source>
        <dbReference type="Proteomes" id="UP001164250"/>
    </source>
</evidence>
<comment type="caution">
    <text evidence="1">The sequence shown here is derived from an EMBL/GenBank/DDBJ whole genome shotgun (WGS) entry which is preliminary data.</text>
</comment>
<accession>A0ACC1BNG5</accession>
<proteinExistence type="predicted"/>
<organism evidence="1 2">
    <name type="scientific">Pistacia atlantica</name>
    <dbReference type="NCBI Taxonomy" id="434234"/>
    <lineage>
        <taxon>Eukaryota</taxon>
        <taxon>Viridiplantae</taxon>
        <taxon>Streptophyta</taxon>
        <taxon>Embryophyta</taxon>
        <taxon>Tracheophyta</taxon>
        <taxon>Spermatophyta</taxon>
        <taxon>Magnoliopsida</taxon>
        <taxon>eudicotyledons</taxon>
        <taxon>Gunneridae</taxon>
        <taxon>Pentapetalae</taxon>
        <taxon>rosids</taxon>
        <taxon>malvids</taxon>
        <taxon>Sapindales</taxon>
        <taxon>Anacardiaceae</taxon>
        <taxon>Pistacia</taxon>
    </lineage>
</organism>
<evidence type="ECO:0000313" key="1">
    <source>
        <dbReference type="EMBL" id="KAJ0100479.1"/>
    </source>
</evidence>
<keyword evidence="2" id="KW-1185">Reference proteome</keyword>
<reference evidence="2" key="1">
    <citation type="journal article" date="2023" name="G3 (Bethesda)">
        <title>Genome assembly and association tests identify interacting loci associated with vigor, precocity, and sex in interspecific pistachio rootstocks.</title>
        <authorList>
            <person name="Palmer W."/>
            <person name="Jacygrad E."/>
            <person name="Sagayaradj S."/>
            <person name="Cavanaugh K."/>
            <person name="Han R."/>
            <person name="Bertier L."/>
            <person name="Beede B."/>
            <person name="Kafkas S."/>
            <person name="Golino D."/>
            <person name="Preece J."/>
            <person name="Michelmore R."/>
        </authorList>
    </citation>
    <scope>NUCLEOTIDE SEQUENCE [LARGE SCALE GENOMIC DNA]</scope>
</reference>